<comment type="caution">
    <text evidence="1">The sequence shown here is derived from an EMBL/GenBank/DDBJ whole genome shotgun (WGS) entry which is preliminary data.</text>
</comment>
<dbReference type="EMBL" id="VYYT01000065">
    <property type="protein sequence ID" value="KAK2772671.1"/>
    <property type="molecule type" value="Genomic_DNA"/>
</dbReference>
<dbReference type="Gene3D" id="3.80.10.10">
    <property type="entry name" value="Ribonuclease Inhibitor"/>
    <property type="match status" value="1"/>
</dbReference>
<keyword evidence="2" id="KW-1185">Reference proteome</keyword>
<organism evidence="1 2">
    <name type="scientific">Colletotrichum kahawae</name>
    <name type="common">Coffee berry disease fungus</name>
    <dbReference type="NCBI Taxonomy" id="34407"/>
    <lineage>
        <taxon>Eukaryota</taxon>
        <taxon>Fungi</taxon>
        <taxon>Dikarya</taxon>
        <taxon>Ascomycota</taxon>
        <taxon>Pezizomycotina</taxon>
        <taxon>Sordariomycetes</taxon>
        <taxon>Hypocreomycetidae</taxon>
        <taxon>Glomerellales</taxon>
        <taxon>Glomerellaceae</taxon>
        <taxon>Colletotrichum</taxon>
        <taxon>Colletotrichum gloeosporioides species complex</taxon>
    </lineage>
</organism>
<sequence>MEIDATNALSGAFALPSHIRHSSNRSPIFPVEIFEAILADESLTQPDLKALRQTCRLFAFLVTDRLFERIGISRTWRDRKSFLNIAATPHLAKAVRTVVWYELPGNESNLRLFYGPGRHPEFSDGPEPPKCRLKNYRKGKYNRKKFTWPNLSRKENAWRNKMFAEAASLFWWKLDVAFQPCRLYSYSSVAANEKIAADFFPSFCDSLRAMPGVSTFVSEPMHPDRPLQDSVDGYPFIAQLFQSHEVSNLDLDFSGIRRFLQEAIVSSRQWSGGPLIDELHIVHIEYHIWLWGMDGFDLLKRLHFCCLNRNPDGMAHIHEILGVSRNLSDLRLCFDIVGQEIPNLQSEHVPSPEGLRYVTLDRTNRCLFASLAHIPKLESLYLDEVPFSLNGLASFLEKHADTLRHLRLNMIPGYRLPPGFISNIPNLNLETFGLEHGGGCRIHRTGPRVEIILNKEAQTYDDDMSLDSDGSYEPGNDDMDELESITEDDITAGQPVVPWEDDERPMYAREHMSHLRHLERFRAGDGEGPAMWHFKKRNGEEAWGEDPLEFWSDWEGSEAGDVRELVSPDRKASAMMPRKKKPLTRSVFSKWDEPGIDGRIVRIDKYWKKAVADKDINIQPTGPHQPRRHWYV</sequence>
<dbReference type="InterPro" id="IPR032675">
    <property type="entry name" value="LRR_dom_sf"/>
</dbReference>
<evidence type="ECO:0000313" key="1">
    <source>
        <dbReference type="EMBL" id="KAK2772671.1"/>
    </source>
</evidence>
<name>A0AAD9YM25_COLKA</name>
<dbReference type="AlphaFoldDB" id="A0AAD9YM25"/>
<reference evidence="1" key="1">
    <citation type="submission" date="2023-02" db="EMBL/GenBank/DDBJ databases">
        <title>Colletotrichum kahawae CIFC_Que2 genome sequencing and assembly.</title>
        <authorList>
            <person name="Baroncelli R."/>
        </authorList>
    </citation>
    <scope>NUCLEOTIDE SEQUENCE</scope>
    <source>
        <strain evidence="1">CIFC_Que2</strain>
    </source>
</reference>
<dbReference type="Proteomes" id="UP001281614">
    <property type="component" value="Unassembled WGS sequence"/>
</dbReference>
<dbReference type="SUPFAM" id="SSF52047">
    <property type="entry name" value="RNI-like"/>
    <property type="match status" value="1"/>
</dbReference>
<proteinExistence type="predicted"/>
<evidence type="ECO:0000313" key="2">
    <source>
        <dbReference type="Proteomes" id="UP001281614"/>
    </source>
</evidence>
<gene>
    <name evidence="1" type="ORF">CKAH01_13870</name>
</gene>
<evidence type="ECO:0008006" key="3">
    <source>
        <dbReference type="Google" id="ProtNLM"/>
    </source>
</evidence>
<protein>
    <recommendedName>
        <fullName evidence="3">F-box domain-containing protein</fullName>
    </recommendedName>
</protein>
<accession>A0AAD9YM25</accession>